<dbReference type="Gene3D" id="3.40.50.360">
    <property type="match status" value="1"/>
</dbReference>
<sequence length="259" mass="28832">MNIFLVYAHPEPRSLNGTLKRFMIDHLRSAGHAVRASDLHAMNWKATLDADDFSARNPAAPFDPTRDSGDAFATGRQPPDVAREQANLRWSDVVILQFPMWWFSMPAILKGWIDRVYANGFAYGVGEHSEERWGDRYGQGTLAGKRAMLVVTAGGWHSHYGPRGVNGPMEDLLFPIHHGVLYYSGFEVLPPFVVYKTGRMDAARLTELTIALGDRLDTLQTTPPLPFRPQNGGDYEIPSLTLREEIAPGRSGFGIHSIA</sequence>
<evidence type="ECO:0000256" key="1">
    <source>
        <dbReference type="ARBA" id="ARBA00006252"/>
    </source>
</evidence>
<keyword evidence="5" id="KW-1185">Reference proteome</keyword>
<proteinExistence type="inferred from homology"/>
<dbReference type="InterPro" id="IPR029039">
    <property type="entry name" value="Flavoprotein-like_sf"/>
</dbReference>
<comment type="caution">
    <text evidence="4">The sequence shown here is derived from an EMBL/GenBank/DDBJ whole genome shotgun (WGS) entry which is preliminary data.</text>
</comment>
<name>A0ABU1N8J7_9BURK</name>
<accession>A0ABU1N8J7</accession>
<evidence type="ECO:0000313" key="4">
    <source>
        <dbReference type="EMBL" id="MDR6534688.1"/>
    </source>
</evidence>
<reference evidence="4 5" key="1">
    <citation type="submission" date="2023-07" db="EMBL/GenBank/DDBJ databases">
        <title>Sorghum-associated microbial communities from plants grown in Nebraska, USA.</title>
        <authorList>
            <person name="Schachtman D."/>
        </authorList>
    </citation>
    <scope>NUCLEOTIDE SEQUENCE [LARGE SCALE GENOMIC DNA]</scope>
    <source>
        <strain evidence="4 5">DS1781</strain>
    </source>
</reference>
<dbReference type="Proteomes" id="UP001184230">
    <property type="component" value="Unassembled WGS sequence"/>
</dbReference>
<dbReference type="Pfam" id="PF02525">
    <property type="entry name" value="Flavodoxin_2"/>
    <property type="match status" value="1"/>
</dbReference>
<dbReference type="InterPro" id="IPR051545">
    <property type="entry name" value="NAD(P)H_dehydrogenase_qn"/>
</dbReference>
<dbReference type="RefSeq" id="WP_309898071.1">
    <property type="nucleotide sequence ID" value="NZ_JAVDRF010000001.1"/>
</dbReference>
<evidence type="ECO:0000259" key="3">
    <source>
        <dbReference type="Pfam" id="PF02525"/>
    </source>
</evidence>
<dbReference type="EC" id="1.6.5.2" evidence="4"/>
<organism evidence="4 5">
    <name type="scientific">Variovorax soli</name>
    <dbReference type="NCBI Taxonomy" id="376815"/>
    <lineage>
        <taxon>Bacteria</taxon>
        <taxon>Pseudomonadati</taxon>
        <taxon>Pseudomonadota</taxon>
        <taxon>Betaproteobacteria</taxon>
        <taxon>Burkholderiales</taxon>
        <taxon>Comamonadaceae</taxon>
        <taxon>Variovorax</taxon>
    </lineage>
</organism>
<gene>
    <name evidence="4" type="ORF">J2739_000448</name>
</gene>
<evidence type="ECO:0000313" key="5">
    <source>
        <dbReference type="Proteomes" id="UP001184230"/>
    </source>
</evidence>
<dbReference type="InterPro" id="IPR003680">
    <property type="entry name" value="Flavodoxin_fold"/>
</dbReference>
<dbReference type="PANTHER" id="PTHR10204:SF34">
    <property type="entry name" value="NAD(P)H DEHYDROGENASE [QUINONE] 1 ISOFORM 1"/>
    <property type="match status" value="1"/>
</dbReference>
<feature type="domain" description="Flavodoxin-like fold" evidence="3">
    <location>
        <begin position="1"/>
        <end position="202"/>
    </location>
</feature>
<dbReference type="EMBL" id="JAVDRF010000001">
    <property type="protein sequence ID" value="MDR6534688.1"/>
    <property type="molecule type" value="Genomic_DNA"/>
</dbReference>
<protein>
    <submittedName>
        <fullName evidence="4">NAD(P)H dehydrogenase (Quinone)</fullName>
        <ecNumber evidence="4">1.6.5.2</ecNumber>
    </submittedName>
</protein>
<evidence type="ECO:0000256" key="2">
    <source>
        <dbReference type="ARBA" id="ARBA00023002"/>
    </source>
</evidence>
<comment type="similarity">
    <text evidence="1">Belongs to the NAD(P)H dehydrogenase (quinone) family.</text>
</comment>
<dbReference type="GO" id="GO:0003955">
    <property type="term" value="F:NAD(P)H dehydrogenase (quinone) activity"/>
    <property type="evidence" value="ECO:0007669"/>
    <property type="project" value="UniProtKB-EC"/>
</dbReference>
<dbReference type="SUPFAM" id="SSF52218">
    <property type="entry name" value="Flavoproteins"/>
    <property type="match status" value="1"/>
</dbReference>
<dbReference type="PANTHER" id="PTHR10204">
    <property type="entry name" value="NAD P H OXIDOREDUCTASE-RELATED"/>
    <property type="match status" value="1"/>
</dbReference>
<keyword evidence="2 4" id="KW-0560">Oxidoreductase</keyword>